<feature type="region of interest" description="Glutamate--cysteine ligase" evidence="13">
    <location>
        <begin position="1"/>
        <end position="355"/>
    </location>
</feature>
<evidence type="ECO:0000256" key="2">
    <source>
        <dbReference type="ARBA" id="ARBA00001946"/>
    </source>
</evidence>
<dbReference type="EC" id="6.3.2.3" evidence="13"/>
<dbReference type="InterPro" id="IPR011761">
    <property type="entry name" value="ATP-grasp"/>
</dbReference>
<dbReference type="OrthoDB" id="9803907at2"/>
<comment type="similarity">
    <text evidence="13">In the N-terminal section; belongs to the glutamate--cysteine ligase type 1 family. Type 2 subfamily.</text>
</comment>
<evidence type="ECO:0000256" key="4">
    <source>
        <dbReference type="ARBA" id="ARBA00022598"/>
    </source>
</evidence>
<dbReference type="GO" id="GO:0004363">
    <property type="term" value="F:glutathione synthase activity"/>
    <property type="evidence" value="ECO:0007669"/>
    <property type="project" value="UniProtKB-UniRule"/>
</dbReference>
<accession>A0A5Q2N2M0</accession>
<evidence type="ECO:0000256" key="1">
    <source>
        <dbReference type="ARBA" id="ARBA00001936"/>
    </source>
</evidence>
<comment type="catalytic activity">
    <reaction evidence="12 13">
        <text>L-cysteine + L-glutamate + ATP = gamma-L-glutamyl-L-cysteine + ADP + phosphate + H(+)</text>
        <dbReference type="Rhea" id="RHEA:13285"/>
        <dbReference type="ChEBI" id="CHEBI:15378"/>
        <dbReference type="ChEBI" id="CHEBI:29985"/>
        <dbReference type="ChEBI" id="CHEBI:30616"/>
        <dbReference type="ChEBI" id="CHEBI:35235"/>
        <dbReference type="ChEBI" id="CHEBI:43474"/>
        <dbReference type="ChEBI" id="CHEBI:58173"/>
        <dbReference type="ChEBI" id="CHEBI:456216"/>
        <dbReference type="EC" id="6.3.2.2"/>
    </reaction>
</comment>
<dbReference type="KEGG" id="hcv:FTV88_0636"/>
<comment type="cofactor">
    <cofactor evidence="2">
        <name>Mg(2+)</name>
        <dbReference type="ChEBI" id="CHEBI:18420"/>
    </cofactor>
</comment>
<dbReference type="Pfam" id="PF18419">
    <property type="entry name" value="ATP-grasp_6"/>
    <property type="match status" value="1"/>
</dbReference>
<evidence type="ECO:0000256" key="3">
    <source>
        <dbReference type="ARBA" id="ARBA00005006"/>
    </source>
</evidence>
<dbReference type="GO" id="GO:0004357">
    <property type="term" value="F:glutamate-cysteine ligase activity"/>
    <property type="evidence" value="ECO:0007669"/>
    <property type="project" value="UniProtKB-UniRule"/>
</dbReference>
<keyword evidence="16" id="KW-1185">Reference proteome</keyword>
<keyword evidence="7 13" id="KW-0547">Nucleotide-binding</keyword>
<dbReference type="GO" id="GO:0005524">
    <property type="term" value="F:ATP binding"/>
    <property type="evidence" value="ECO:0007669"/>
    <property type="project" value="UniProtKB-UniRule"/>
</dbReference>
<dbReference type="NCBIfam" id="TIGR01435">
    <property type="entry name" value="glu_cys_lig_rel"/>
    <property type="match status" value="1"/>
</dbReference>
<dbReference type="InterPro" id="IPR006335">
    <property type="entry name" value="Glut_biosynth"/>
</dbReference>
<dbReference type="AlphaFoldDB" id="A0A5Q2N2M0"/>
<dbReference type="InterPro" id="IPR040657">
    <property type="entry name" value="GshAB_ATP-grasp"/>
</dbReference>
<dbReference type="InterPro" id="IPR007370">
    <property type="entry name" value="Glu_cys_ligase"/>
</dbReference>
<keyword evidence="8 13" id="KW-0067">ATP-binding</keyword>
<evidence type="ECO:0000256" key="13">
    <source>
        <dbReference type="HAMAP-Rule" id="MF_00782"/>
    </source>
</evidence>
<dbReference type="Gene3D" id="3.30.470.20">
    <property type="entry name" value="ATP-grasp fold, B domain"/>
    <property type="match status" value="2"/>
</dbReference>
<comment type="pathway">
    <text evidence="3 13">Sulfur metabolism; glutathione biosynthesis; glutathione from L-cysteine and L-glutamate: step 1/2.</text>
</comment>
<keyword evidence="4 13" id="KW-0436">Ligase</keyword>
<evidence type="ECO:0000256" key="12">
    <source>
        <dbReference type="ARBA" id="ARBA00048819"/>
    </source>
</evidence>
<dbReference type="SUPFAM" id="SSF56059">
    <property type="entry name" value="Glutathione synthetase ATP-binding domain-like"/>
    <property type="match status" value="1"/>
</dbReference>
<keyword evidence="6" id="KW-0479">Metal-binding</keyword>
<evidence type="ECO:0000256" key="5">
    <source>
        <dbReference type="ARBA" id="ARBA00022684"/>
    </source>
</evidence>
<comment type="subunit">
    <text evidence="13">Monomer.</text>
</comment>
<keyword evidence="10" id="KW-0464">Manganese</keyword>
<evidence type="ECO:0000259" key="14">
    <source>
        <dbReference type="PROSITE" id="PS50975"/>
    </source>
</evidence>
<dbReference type="UniPathway" id="UPA00142">
    <property type="reaction ID" value="UER00209"/>
</dbReference>
<proteinExistence type="inferred from homology"/>
<comment type="cofactor">
    <cofactor evidence="1">
        <name>Mn(2+)</name>
        <dbReference type="ChEBI" id="CHEBI:29035"/>
    </cofactor>
</comment>
<dbReference type="EMBL" id="CP045875">
    <property type="protein sequence ID" value="QGG46815.1"/>
    <property type="molecule type" value="Genomic_DNA"/>
</dbReference>
<organism evidence="15 16">
    <name type="scientific">Heliorestis convoluta</name>
    <dbReference type="NCBI Taxonomy" id="356322"/>
    <lineage>
        <taxon>Bacteria</taxon>
        <taxon>Bacillati</taxon>
        <taxon>Bacillota</taxon>
        <taxon>Clostridia</taxon>
        <taxon>Eubacteriales</taxon>
        <taxon>Heliobacteriaceae</taxon>
        <taxon>Heliorestis</taxon>
    </lineage>
</organism>
<dbReference type="InterPro" id="IPR013815">
    <property type="entry name" value="ATP_grasp_subdomain_1"/>
</dbReference>
<dbReference type="InterPro" id="IPR011095">
    <property type="entry name" value="Dala_Dala_lig_C"/>
</dbReference>
<dbReference type="EC" id="6.3.2.2" evidence="13"/>
<sequence>MEKVNKGLIEYVIKENLSTQLFKGTFGLEKENVRVDRQGKLALTLHPKEFGDKLYNPYIKTDFSESQVEMVTPVCGSIEEVYAFLENLQDIISLNIGEEYLWPQSNPPIVPEEEEIPIAVFASEGSAEREYRQRLAEKYGRKKQLLSGIHYNFSFDEDFLMRLHREFGGKEKYRDFKDALYLKVAKNFLRYRWLLIYLTGASPAYHKSFGEKFAAMSEELDSESYYFKDMSSLRNSKCGYKNEEDFIVSYDSLEGYISAIQSLIDDGKIANANEFYNPVRLKAKGKKGNLEQLKNGGIQYLELRIFDLNPFNKNGIFMEDIYLTHLFMIYMVLLEETPFGAKEQDIANQNHDAVTVAGRQADLTIYDESGQLVSFRAAALDILQEMAKITRTFNVKEDFYATLIEGAREKVQDPTKTYAYRIIEEAKNKSYVAFHVEKAKEYVEDSRSNVILRGFEDLELSTQILIRDAITRGITFEILDREENFLKLQQGSQVEYVKQATKTSKDSYVTALIMENKVVTKELLKEHNLTVPTSSSYYDIEKAKLSFDTFQNSPIVVKPKSTNYGIGISIFKDKFTKKEYDRALEIAFHHDASVLIEHFVPGKEYRFLVIDNEVIGVLQRVPANVQGDGQRNIRELVIEKNKDPLRGQGHKTPLEKIVLGEIEESFLKAQGKDFDYLPRQGEVVFLRENSNISTGGDSIDYTELVHESYKELAVKAAQAIGAAITGVDIIIEDIESPCDESNYAIIELNFNPAMYMHYYPYQGKRRPVGEKVLDLLFPK</sequence>
<dbReference type="GO" id="GO:0046872">
    <property type="term" value="F:metal ion binding"/>
    <property type="evidence" value="ECO:0007669"/>
    <property type="project" value="UniProtKB-KW"/>
</dbReference>
<dbReference type="Gene3D" id="3.30.1490.20">
    <property type="entry name" value="ATP-grasp fold, A domain"/>
    <property type="match status" value="1"/>
</dbReference>
<evidence type="ECO:0000256" key="7">
    <source>
        <dbReference type="ARBA" id="ARBA00022741"/>
    </source>
</evidence>
<dbReference type="RefSeq" id="WP_153724317.1">
    <property type="nucleotide sequence ID" value="NZ_CP045875.1"/>
</dbReference>
<dbReference type="InterPro" id="IPR006334">
    <property type="entry name" value="Glut_cys_ligase"/>
</dbReference>
<dbReference type="Proteomes" id="UP000366051">
    <property type="component" value="Chromosome"/>
</dbReference>
<dbReference type="NCBIfam" id="NF002688">
    <property type="entry name" value="PRK02471.1"/>
    <property type="match status" value="1"/>
</dbReference>
<protein>
    <recommendedName>
        <fullName evidence="13">Glutathione biosynthesis bifunctional protein GshAB</fullName>
    </recommendedName>
    <alternativeName>
        <fullName evidence="13">Gamma-GCS-GS</fullName>
        <shortName evidence="13">GCS-GS</shortName>
    </alternativeName>
    <domain>
        <recommendedName>
            <fullName evidence="13">Glutamate--cysteine ligase</fullName>
            <ecNumber evidence="13">6.3.2.2</ecNumber>
        </recommendedName>
        <alternativeName>
            <fullName evidence="13">Gamma-ECS</fullName>
            <shortName evidence="13">GCS</shortName>
        </alternativeName>
        <alternativeName>
            <fullName evidence="13">Gamma-glutamylcysteine synthetase</fullName>
        </alternativeName>
    </domain>
    <domain>
        <recommendedName>
            <fullName evidence="13">Glutathione synthetase</fullName>
            <ecNumber evidence="13">6.3.2.3</ecNumber>
        </recommendedName>
        <alternativeName>
            <fullName evidence="13">GSH synthetase</fullName>
            <shortName evidence="13">GS</shortName>
            <shortName evidence="13">GSH-S</shortName>
            <shortName evidence="13">GSHase</shortName>
        </alternativeName>
        <alternativeName>
            <fullName evidence="13">Glutathione synthase</fullName>
        </alternativeName>
    </domain>
</protein>
<dbReference type="HAMAP" id="MF_00782">
    <property type="entry name" value="Glut_biosynth"/>
    <property type="match status" value="1"/>
</dbReference>
<keyword evidence="9" id="KW-0460">Magnesium</keyword>
<evidence type="ECO:0000256" key="11">
    <source>
        <dbReference type="ARBA" id="ARBA00023268"/>
    </source>
</evidence>
<gene>
    <name evidence="13 15" type="primary">gshAB</name>
    <name evidence="13" type="synonym">gshF</name>
    <name evidence="15" type="ORF">FTV88_0636</name>
</gene>
<evidence type="ECO:0000256" key="9">
    <source>
        <dbReference type="ARBA" id="ARBA00022842"/>
    </source>
</evidence>
<evidence type="ECO:0000256" key="6">
    <source>
        <dbReference type="ARBA" id="ARBA00022723"/>
    </source>
</evidence>
<dbReference type="Pfam" id="PF04262">
    <property type="entry name" value="Glu_cys_ligase"/>
    <property type="match status" value="1"/>
</dbReference>
<dbReference type="SUPFAM" id="SSF55931">
    <property type="entry name" value="Glutamine synthetase/guanido kinase"/>
    <property type="match status" value="1"/>
</dbReference>
<feature type="domain" description="ATP-grasp" evidence="14">
    <location>
        <begin position="521"/>
        <end position="777"/>
    </location>
</feature>
<comment type="catalytic activity">
    <reaction evidence="13">
        <text>gamma-L-glutamyl-L-cysteine + glycine + ATP = glutathione + ADP + phosphate + H(+)</text>
        <dbReference type="Rhea" id="RHEA:13557"/>
        <dbReference type="ChEBI" id="CHEBI:15378"/>
        <dbReference type="ChEBI" id="CHEBI:30616"/>
        <dbReference type="ChEBI" id="CHEBI:43474"/>
        <dbReference type="ChEBI" id="CHEBI:57305"/>
        <dbReference type="ChEBI" id="CHEBI:57925"/>
        <dbReference type="ChEBI" id="CHEBI:58173"/>
        <dbReference type="ChEBI" id="CHEBI:456216"/>
        <dbReference type="EC" id="6.3.2.3"/>
    </reaction>
</comment>
<comment type="function">
    <text evidence="13">Synthesizes glutathione from L-glutamate and L-cysteine via gamma-L-glutamyl-L-cysteine.</text>
</comment>
<keyword evidence="5 13" id="KW-0317">Glutathione biosynthesis</keyword>
<dbReference type="InterPro" id="IPR014746">
    <property type="entry name" value="Gln_synth/guanido_kin_cat_dom"/>
</dbReference>
<keyword evidence="11 13" id="KW-0511">Multifunctional enzyme</keyword>
<dbReference type="PROSITE" id="PS50975">
    <property type="entry name" value="ATP_GRASP"/>
    <property type="match status" value="1"/>
</dbReference>
<dbReference type="GO" id="GO:0008716">
    <property type="term" value="F:D-alanine-D-alanine ligase activity"/>
    <property type="evidence" value="ECO:0007669"/>
    <property type="project" value="InterPro"/>
</dbReference>
<dbReference type="Pfam" id="PF07478">
    <property type="entry name" value="Dala_Dala_lig_C"/>
    <property type="match status" value="1"/>
</dbReference>
<reference evidence="16" key="1">
    <citation type="submission" date="2019-11" db="EMBL/GenBank/DDBJ databases">
        <title>Genome sequence of Heliorestis convoluta strain HH, an alkaliphilic and minimalistic phototrophic bacterium from a soda lake in Egypt.</title>
        <authorList>
            <person name="Dewey E.D."/>
            <person name="Stokes L.M."/>
            <person name="Burchell B.M."/>
            <person name="Shaffer K.N."/>
            <person name="Huntington A.M."/>
            <person name="Baker J.M."/>
            <person name="Nadendla S."/>
            <person name="Giglio M.G."/>
            <person name="Touchman J.W."/>
            <person name="Blankenship R.E."/>
            <person name="Madigan M.T."/>
            <person name="Sattley W.M."/>
        </authorList>
    </citation>
    <scope>NUCLEOTIDE SEQUENCE [LARGE SCALE GENOMIC DNA]</scope>
    <source>
        <strain evidence="16">HH</strain>
    </source>
</reference>
<dbReference type="PANTHER" id="PTHR38761:SF1">
    <property type="entry name" value="GLUTAMATE--CYSTEINE LIGASE"/>
    <property type="match status" value="1"/>
</dbReference>
<dbReference type="Gene3D" id="3.30.590.20">
    <property type="match status" value="1"/>
</dbReference>
<comment type="pathway">
    <text evidence="13">Sulfur metabolism; glutathione biosynthesis; glutathione from L-cysteine and L-glutamate: step 2/2.</text>
</comment>
<evidence type="ECO:0000313" key="16">
    <source>
        <dbReference type="Proteomes" id="UP000366051"/>
    </source>
</evidence>
<name>A0A5Q2N2M0_9FIRM</name>
<dbReference type="GO" id="GO:0005829">
    <property type="term" value="C:cytosol"/>
    <property type="evidence" value="ECO:0007669"/>
    <property type="project" value="TreeGrafter"/>
</dbReference>
<evidence type="ECO:0000256" key="8">
    <source>
        <dbReference type="ARBA" id="ARBA00022840"/>
    </source>
</evidence>
<dbReference type="PANTHER" id="PTHR38761">
    <property type="entry name" value="GLUTAMATE--CYSTEINE LIGASE"/>
    <property type="match status" value="1"/>
</dbReference>
<evidence type="ECO:0000313" key="15">
    <source>
        <dbReference type="EMBL" id="QGG46815.1"/>
    </source>
</evidence>
<evidence type="ECO:0000256" key="10">
    <source>
        <dbReference type="ARBA" id="ARBA00023211"/>
    </source>
</evidence>